<gene>
    <name evidence="2" type="ORF">Cgig2_015726</name>
</gene>
<dbReference type="EMBL" id="JAKOGI010001383">
    <property type="protein sequence ID" value="KAJ8425908.1"/>
    <property type="molecule type" value="Genomic_DNA"/>
</dbReference>
<dbReference type="Proteomes" id="UP001153076">
    <property type="component" value="Unassembled WGS sequence"/>
</dbReference>
<accession>A0A9Q1GTN3</accession>
<dbReference type="AlphaFoldDB" id="A0A9Q1GTN3"/>
<evidence type="ECO:0000313" key="2">
    <source>
        <dbReference type="EMBL" id="KAJ8425908.1"/>
    </source>
</evidence>
<evidence type="ECO:0000313" key="3">
    <source>
        <dbReference type="Proteomes" id="UP001153076"/>
    </source>
</evidence>
<feature type="region of interest" description="Disordered" evidence="1">
    <location>
        <begin position="257"/>
        <end position="279"/>
    </location>
</feature>
<comment type="caution">
    <text evidence="2">The sequence shown here is derived from an EMBL/GenBank/DDBJ whole genome shotgun (WGS) entry which is preliminary data.</text>
</comment>
<keyword evidence="3" id="KW-1185">Reference proteome</keyword>
<protein>
    <submittedName>
        <fullName evidence="2">Uncharacterized protein</fullName>
    </submittedName>
</protein>
<evidence type="ECO:0000256" key="1">
    <source>
        <dbReference type="SAM" id="MobiDB-lite"/>
    </source>
</evidence>
<proteinExistence type="predicted"/>
<sequence>MEVMRRKIFEHVHLSLMWARSSDSVVVIVLLQHDRVDKLSALLGAVENALPLKPVEETDRAMDVEAGDALYYLRYGPPHPPFTCTTCRDGLEQGPDDKMSAAVVTVDSVGPPLSVRDTKQVGTLPPFMYSLSESVFHSRTCSQLAHALQCKGEHDTMNASLLATNTIDASNTEGEITPTVEATEPALPQYGYSGSICSFHTLGMLTFGSLYDEGRDEKPEAVVVEADASGSSTAYTAGLHSGTAGKCTWKAAVRKGRATGSPHPSTAKHAALSSPPRSYTKLPSTKQVCGRCGLASCCTKTVQIFQKTDGRAKHISAFDVKELVKGVPRGDLGDKTGEYRINGFAIDYYNTLLHERQCAYPKWCWSSIFLKTHQLTEGKLSTVGYTMGDAISKELRQTITQWLQLHCIRHDLHGPAHAEGGQPVFHT</sequence>
<reference evidence="2" key="1">
    <citation type="submission" date="2022-04" db="EMBL/GenBank/DDBJ databases">
        <title>Carnegiea gigantea Genome sequencing and assembly v2.</title>
        <authorList>
            <person name="Copetti D."/>
            <person name="Sanderson M.J."/>
            <person name="Burquez A."/>
            <person name="Wojciechowski M.F."/>
        </authorList>
    </citation>
    <scope>NUCLEOTIDE SEQUENCE</scope>
    <source>
        <strain evidence="2">SGP5-SGP5p</strain>
        <tissue evidence="2">Aerial part</tissue>
    </source>
</reference>
<name>A0A9Q1GTN3_9CARY</name>
<organism evidence="2 3">
    <name type="scientific">Carnegiea gigantea</name>
    <dbReference type="NCBI Taxonomy" id="171969"/>
    <lineage>
        <taxon>Eukaryota</taxon>
        <taxon>Viridiplantae</taxon>
        <taxon>Streptophyta</taxon>
        <taxon>Embryophyta</taxon>
        <taxon>Tracheophyta</taxon>
        <taxon>Spermatophyta</taxon>
        <taxon>Magnoliopsida</taxon>
        <taxon>eudicotyledons</taxon>
        <taxon>Gunneridae</taxon>
        <taxon>Pentapetalae</taxon>
        <taxon>Caryophyllales</taxon>
        <taxon>Cactineae</taxon>
        <taxon>Cactaceae</taxon>
        <taxon>Cactoideae</taxon>
        <taxon>Echinocereeae</taxon>
        <taxon>Carnegiea</taxon>
    </lineage>
</organism>